<evidence type="ECO:0000256" key="2">
    <source>
        <dbReference type="ARBA" id="ARBA00022490"/>
    </source>
</evidence>
<keyword evidence="3 7" id="KW-0540">Nuclease</keyword>
<dbReference type="InterPro" id="IPR001900">
    <property type="entry name" value="RNase_II/R"/>
</dbReference>
<evidence type="ECO:0000256" key="5">
    <source>
        <dbReference type="ARBA" id="ARBA00022839"/>
    </source>
</evidence>
<keyword evidence="6 7" id="KW-0694">RNA-binding</keyword>
<dbReference type="InterPro" id="IPR050180">
    <property type="entry name" value="RNR_Ribonuclease"/>
</dbReference>
<keyword evidence="2 7" id="KW-0963">Cytoplasm</keyword>
<dbReference type="InterPro" id="IPR011805">
    <property type="entry name" value="RNase_R"/>
</dbReference>
<comment type="catalytic activity">
    <reaction evidence="1 7">
        <text>Exonucleolytic cleavage in the 3'- to 5'-direction to yield nucleoside 5'-phosphates.</text>
        <dbReference type="EC" id="3.1.13.1"/>
    </reaction>
</comment>
<evidence type="ECO:0000256" key="6">
    <source>
        <dbReference type="ARBA" id="ARBA00022884"/>
    </source>
</evidence>
<organism evidence="10 11">
    <name type="scientific">Temperatibacter marinus</name>
    <dbReference type="NCBI Taxonomy" id="1456591"/>
    <lineage>
        <taxon>Bacteria</taxon>
        <taxon>Pseudomonadati</taxon>
        <taxon>Pseudomonadota</taxon>
        <taxon>Alphaproteobacteria</taxon>
        <taxon>Kordiimonadales</taxon>
        <taxon>Temperatibacteraceae</taxon>
        <taxon>Temperatibacter</taxon>
    </lineage>
</organism>
<dbReference type="SMART" id="SM00955">
    <property type="entry name" value="RNB"/>
    <property type="match status" value="1"/>
</dbReference>
<dbReference type="Pfam" id="PF17876">
    <property type="entry name" value="CSD2"/>
    <property type="match status" value="1"/>
</dbReference>
<dbReference type="GO" id="GO:0005829">
    <property type="term" value="C:cytosol"/>
    <property type="evidence" value="ECO:0007669"/>
    <property type="project" value="TreeGrafter"/>
</dbReference>
<dbReference type="HAMAP" id="MF_01895">
    <property type="entry name" value="RNase_R"/>
    <property type="match status" value="1"/>
</dbReference>
<dbReference type="InterPro" id="IPR004476">
    <property type="entry name" value="RNase_II/RNase_R"/>
</dbReference>
<dbReference type="InterPro" id="IPR003029">
    <property type="entry name" value="S1_domain"/>
</dbReference>
<feature type="compositionally biased region" description="Polar residues" evidence="8">
    <location>
        <begin position="756"/>
        <end position="765"/>
    </location>
</feature>
<dbReference type="Gene3D" id="2.40.50.140">
    <property type="entry name" value="Nucleic acid-binding proteins"/>
    <property type="match status" value="1"/>
</dbReference>
<comment type="similarity">
    <text evidence="7">Belongs to the RNR ribonuclease family. RNase R subfamily.</text>
</comment>
<evidence type="ECO:0000256" key="7">
    <source>
        <dbReference type="HAMAP-Rule" id="MF_01895"/>
    </source>
</evidence>
<comment type="subcellular location">
    <subcellularLocation>
        <location evidence="7">Cytoplasm</location>
    </subcellularLocation>
</comment>
<dbReference type="Proteomes" id="UP001268683">
    <property type="component" value="Chromosome"/>
</dbReference>
<dbReference type="InterPro" id="IPR040476">
    <property type="entry name" value="CSD2"/>
</dbReference>
<feature type="region of interest" description="Disordered" evidence="8">
    <location>
        <begin position="717"/>
        <end position="772"/>
    </location>
</feature>
<protein>
    <recommendedName>
        <fullName evidence="7">Ribonuclease R</fullName>
        <shortName evidence="7">RNase R</shortName>
        <ecNumber evidence="7">3.1.13.1</ecNumber>
    </recommendedName>
</protein>
<evidence type="ECO:0000256" key="1">
    <source>
        <dbReference type="ARBA" id="ARBA00001849"/>
    </source>
</evidence>
<dbReference type="GO" id="GO:0003723">
    <property type="term" value="F:RNA binding"/>
    <property type="evidence" value="ECO:0007669"/>
    <property type="project" value="UniProtKB-UniRule"/>
</dbReference>
<dbReference type="GO" id="GO:0006402">
    <property type="term" value="P:mRNA catabolic process"/>
    <property type="evidence" value="ECO:0007669"/>
    <property type="project" value="TreeGrafter"/>
</dbReference>
<evidence type="ECO:0000313" key="11">
    <source>
        <dbReference type="Proteomes" id="UP001268683"/>
    </source>
</evidence>
<dbReference type="NCBIfam" id="TIGR02063">
    <property type="entry name" value="RNase_R"/>
    <property type="match status" value="1"/>
</dbReference>
<dbReference type="EC" id="3.1.13.1" evidence="7"/>
<dbReference type="Pfam" id="PF00773">
    <property type="entry name" value="RNB"/>
    <property type="match status" value="1"/>
</dbReference>
<dbReference type="SUPFAM" id="SSF50249">
    <property type="entry name" value="Nucleic acid-binding proteins"/>
    <property type="match status" value="2"/>
</dbReference>
<keyword evidence="4 7" id="KW-0378">Hydrolase</keyword>
<dbReference type="PROSITE" id="PS50126">
    <property type="entry name" value="S1"/>
    <property type="match status" value="1"/>
</dbReference>
<dbReference type="SMART" id="SM00316">
    <property type="entry name" value="S1"/>
    <property type="match status" value="1"/>
</dbReference>
<dbReference type="Pfam" id="PF00575">
    <property type="entry name" value="S1"/>
    <property type="match status" value="1"/>
</dbReference>
<evidence type="ECO:0000313" key="10">
    <source>
        <dbReference type="EMBL" id="WND02465.1"/>
    </source>
</evidence>
<dbReference type="GO" id="GO:0008859">
    <property type="term" value="F:exoribonuclease II activity"/>
    <property type="evidence" value="ECO:0007669"/>
    <property type="project" value="UniProtKB-UniRule"/>
</dbReference>
<dbReference type="KEGG" id="tmk:QGN29_13005"/>
<dbReference type="CDD" id="cd04471">
    <property type="entry name" value="S1_RNase_R"/>
    <property type="match status" value="1"/>
</dbReference>
<reference evidence="10" key="1">
    <citation type="submission" date="2023-04" db="EMBL/GenBank/DDBJ databases">
        <title>Complete genome sequence of Temperatibacter marinus.</title>
        <authorList>
            <person name="Rong J.-C."/>
            <person name="Yi M.-L."/>
            <person name="Zhao Q."/>
        </authorList>
    </citation>
    <scope>NUCLEOTIDE SEQUENCE</scope>
    <source>
        <strain evidence="10">NBRC 110045</strain>
    </source>
</reference>
<sequence>MAKSDQYSSIPDAKAVLDYIKSQPGKVTKREISRAFGIKGQDKILLKRLIREMIEDGMITQNTHKALVPAGQLPAVQVAEYAGTDKDGDPLLKLVSEEGDRRSPLIYLIPERGKQRKEQAMGPGDKALVRLNLVSEEPLTYRARVIKKISSAPTTMLGIFKGNEKGGRLHPSDKKERNEVVIQAEHVNKAKDGELVLIEVLPRSRRSHGLKQGRVREVIGDVSHAKSISLIAIHTHEIPNEFPREVLKEANSALPVDLGKRTDLRDIPLITIDPADARDHDDAIWAEQDPAAENPGGWHCIVAIADVAHYLKPDGLIDREAQKRGNSCYFPDRVVSMIPESLSAGLCSLMPYQDRATMALHMWFDKDGKKINHKFVRGLMRSAANITYKQAQEAIDGNPNDMTAPLLEKVLKPLYGAYAALTKAREKREPLHLDLPERQIELDKFGNVAGITTRERLDAHKLVEEFMVSANVCAAEELEKYALPCMYRVHEEPSMEKMEALRDYLSSLELNLTKGAVLKPRLFNGVMRQVKDTAHETMVNQVVLRSQTQAYYSPENMGHFGLALERYGHFTSPIRRYADLLVHRALIKALNLGKDGLTDREMAQMEALGEHISSTERRAMTAERDSTDRYLASYLSKQIDQDFIGRISGVTRFGLFVTLEPTGGDGLIPISDLGGDYYIHDEKIHALVGERTGHRFSLGDKLTVKLTEANQFTGGLRLELSGDSKPKEMSSRQRDRAKRSGRRSDMRNRSRAGKTRSFNTDNSGSRGRKKKR</sequence>
<evidence type="ECO:0000259" key="9">
    <source>
        <dbReference type="PROSITE" id="PS50126"/>
    </source>
</evidence>
<evidence type="ECO:0000256" key="8">
    <source>
        <dbReference type="SAM" id="MobiDB-lite"/>
    </source>
</evidence>
<comment type="function">
    <text evidence="7">3'-5' exoribonuclease that releases 5'-nucleoside monophosphates and is involved in maturation of structured RNAs.</text>
</comment>
<name>A0AA52HA83_9PROT</name>
<keyword evidence="5 7" id="KW-0269">Exonuclease</keyword>
<dbReference type="EMBL" id="CP123872">
    <property type="protein sequence ID" value="WND02465.1"/>
    <property type="molecule type" value="Genomic_DNA"/>
</dbReference>
<gene>
    <name evidence="7 10" type="primary">rnr</name>
    <name evidence="10" type="ORF">QGN29_13005</name>
</gene>
<feature type="domain" description="S1 motif" evidence="9">
    <location>
        <begin position="640"/>
        <end position="721"/>
    </location>
</feature>
<evidence type="ECO:0000256" key="4">
    <source>
        <dbReference type="ARBA" id="ARBA00022801"/>
    </source>
</evidence>
<feature type="compositionally biased region" description="Basic and acidic residues" evidence="8">
    <location>
        <begin position="720"/>
        <end position="734"/>
    </location>
</feature>
<dbReference type="RefSeq" id="WP_310798300.1">
    <property type="nucleotide sequence ID" value="NZ_CP123872.1"/>
</dbReference>
<dbReference type="InterPro" id="IPR012340">
    <property type="entry name" value="NA-bd_OB-fold"/>
</dbReference>
<evidence type="ECO:0000256" key="3">
    <source>
        <dbReference type="ARBA" id="ARBA00022722"/>
    </source>
</evidence>
<dbReference type="PANTHER" id="PTHR23355:SF9">
    <property type="entry name" value="DIS3-LIKE EXONUCLEASE 2"/>
    <property type="match status" value="1"/>
</dbReference>
<dbReference type="NCBIfam" id="TIGR00358">
    <property type="entry name" value="3_prime_RNase"/>
    <property type="match status" value="1"/>
</dbReference>
<accession>A0AA52HA83</accession>
<keyword evidence="11" id="KW-1185">Reference proteome</keyword>
<dbReference type="AlphaFoldDB" id="A0AA52HA83"/>
<dbReference type="PANTHER" id="PTHR23355">
    <property type="entry name" value="RIBONUCLEASE"/>
    <property type="match status" value="1"/>
</dbReference>
<proteinExistence type="inferred from homology"/>